<dbReference type="Pfam" id="PF02036">
    <property type="entry name" value="SCP2"/>
    <property type="match status" value="1"/>
</dbReference>
<gene>
    <name evidence="2" type="ORF">RHAB21_02022</name>
</gene>
<protein>
    <submittedName>
        <fullName evidence="2">SCP2 domain-containing protein</fullName>
    </submittedName>
</protein>
<feature type="domain" description="SCP2" evidence="1">
    <location>
        <begin position="32"/>
        <end position="128"/>
    </location>
</feature>
<name>A0ABM8PJ93_9HYPH</name>
<dbReference type="InterPro" id="IPR003033">
    <property type="entry name" value="SCP2_sterol-bd_dom"/>
</dbReference>
<dbReference type="SUPFAM" id="SSF55718">
    <property type="entry name" value="SCP-like"/>
    <property type="match status" value="1"/>
</dbReference>
<accession>A0ABM8PJ93</accession>
<dbReference type="InterPro" id="IPR036527">
    <property type="entry name" value="SCP2_sterol-bd_dom_sf"/>
</dbReference>
<evidence type="ECO:0000259" key="1">
    <source>
        <dbReference type="Pfam" id="PF02036"/>
    </source>
</evidence>
<evidence type="ECO:0000313" key="3">
    <source>
        <dbReference type="Proteomes" id="UP000601041"/>
    </source>
</evidence>
<evidence type="ECO:0000313" key="2">
    <source>
        <dbReference type="EMBL" id="CAD7032605.1"/>
    </source>
</evidence>
<comment type="caution">
    <text evidence="2">The sequence shown here is derived from an EMBL/GenBank/DDBJ whole genome shotgun (WGS) entry which is preliminary data.</text>
</comment>
<dbReference type="Proteomes" id="UP000601041">
    <property type="component" value="Unassembled WGS sequence"/>
</dbReference>
<reference evidence="2 3" key="1">
    <citation type="submission" date="2020-11" db="EMBL/GenBank/DDBJ databases">
        <authorList>
            <person name="Lassalle F."/>
        </authorList>
    </citation>
    <scope>NUCLEOTIDE SEQUENCE [LARGE SCALE GENOMIC DNA]</scope>
    <source>
        <strain evidence="2 3">AB21</strain>
    </source>
</reference>
<dbReference type="RefSeq" id="WP_425312144.1">
    <property type="nucleotide sequence ID" value="NZ_CABFWE030000005.1"/>
</dbReference>
<proteinExistence type="predicted"/>
<sequence length="169" mass="18978">MMKIPSYLSIPIHYVPLPILEKATQMVFRKVLAEHPDLFHRLGAYRQKRFAFRPTDLPVAFIVDPSLPALSVIRKTENAAADCTVEATIVHLLALLEGRCDADALFFAREITVTGDMEAMLALRNALDDSLIDLPTEVGKLGGPFGPLLRRAAYEIRARVLPQEQQRWN</sequence>
<dbReference type="EMBL" id="CABFWE030000005">
    <property type="protein sequence ID" value="CAD7032605.1"/>
    <property type="molecule type" value="Genomic_DNA"/>
</dbReference>
<keyword evidence="3" id="KW-1185">Reference proteome</keyword>
<dbReference type="Gene3D" id="3.30.1050.10">
    <property type="entry name" value="SCP2 sterol-binding domain"/>
    <property type="match status" value="1"/>
</dbReference>
<organism evidence="2 3">
    <name type="scientific">Pseudorhizobium halotolerans</name>
    <dbReference type="NCBI Taxonomy" id="1233081"/>
    <lineage>
        <taxon>Bacteria</taxon>
        <taxon>Pseudomonadati</taxon>
        <taxon>Pseudomonadota</taxon>
        <taxon>Alphaproteobacteria</taxon>
        <taxon>Hyphomicrobiales</taxon>
        <taxon>Rhizobiaceae</taxon>
        <taxon>Rhizobium/Agrobacterium group</taxon>
        <taxon>Pseudorhizobium</taxon>
    </lineage>
</organism>